<dbReference type="EMBL" id="BQKM01000011">
    <property type="protein sequence ID" value="GJN54431.1"/>
    <property type="molecule type" value="Genomic_DNA"/>
</dbReference>
<keyword evidence="1" id="KW-1133">Transmembrane helix</keyword>
<accession>A0A6J4E6U9</accession>
<protein>
    <submittedName>
        <fullName evidence="2">Uncharacterized protein</fullName>
    </submittedName>
</protein>
<reference evidence="2 4" key="1">
    <citation type="submission" date="2020-05" db="EMBL/GenBank/DDBJ databases">
        <title>Characterization of novel class B3 metallo-beta-lactamase from novel Pseudomonas species.</title>
        <authorList>
            <person name="Yamada K."/>
            <person name="Aoki K."/>
            <person name="Ishii Y."/>
        </authorList>
    </citation>
    <scope>NUCLEOTIDE SEQUENCE [LARGE SCALE GENOMIC DNA]</scope>
    <source>
        <strain evidence="2 4">TUM18999</strain>
        <strain evidence="3 5">TUM20286</strain>
    </source>
</reference>
<dbReference type="EMBL" id="AP023189">
    <property type="protein sequence ID" value="BCG25562.1"/>
    <property type="molecule type" value="Genomic_DNA"/>
</dbReference>
<evidence type="ECO:0000313" key="2">
    <source>
        <dbReference type="EMBL" id="BCG25562.1"/>
    </source>
</evidence>
<keyword evidence="1" id="KW-0472">Membrane</keyword>
<dbReference type="KEGG" id="ptw:TUM18999_37530"/>
<dbReference type="Proteomes" id="UP000509383">
    <property type="component" value="Chromosome"/>
</dbReference>
<dbReference type="Proteomes" id="UP001054892">
    <property type="component" value="Unassembled WGS sequence"/>
</dbReference>
<evidence type="ECO:0000313" key="5">
    <source>
        <dbReference type="Proteomes" id="UP001054892"/>
    </source>
</evidence>
<feature type="transmembrane region" description="Helical" evidence="1">
    <location>
        <begin position="15"/>
        <end position="38"/>
    </location>
</feature>
<evidence type="ECO:0000313" key="4">
    <source>
        <dbReference type="Proteomes" id="UP000509383"/>
    </source>
</evidence>
<evidence type="ECO:0000313" key="3">
    <source>
        <dbReference type="EMBL" id="GJN54431.1"/>
    </source>
</evidence>
<name>A0A6J4E6U9_9PSED</name>
<evidence type="ECO:0000256" key="1">
    <source>
        <dbReference type="SAM" id="Phobius"/>
    </source>
</evidence>
<gene>
    <name evidence="2" type="ORF">TUM18999_37530</name>
    <name evidence="3" type="ORF">TUM20286_41830</name>
</gene>
<sequence length="166" mass="18465">MQSESPASPWYKQPWPWFILGLLGTSVVLGTSMLVIAIKNPPSLVVDNYYDVGKGINTSLEREELAKRLGMKAQVRLDDQSGVVQVTLTGNSHPQQLVLSLLSPTQQEKDRRVVLQPQSGDLYSGHLEDSVSGRRFVELIGQEDGQDWRLFEEETLENGSVTLLGE</sequence>
<dbReference type="AlphaFoldDB" id="A0A6J4E6U9"/>
<keyword evidence="1" id="KW-0812">Transmembrane</keyword>
<dbReference type="Pfam" id="PF05751">
    <property type="entry name" value="FixH"/>
    <property type="match status" value="1"/>
</dbReference>
<organism evidence="2 4">
    <name type="scientific">Pseudomonas tohonis</name>
    <dbReference type="NCBI Taxonomy" id="2725477"/>
    <lineage>
        <taxon>Bacteria</taxon>
        <taxon>Pseudomonadati</taxon>
        <taxon>Pseudomonadota</taxon>
        <taxon>Gammaproteobacteria</taxon>
        <taxon>Pseudomonadales</taxon>
        <taxon>Pseudomonadaceae</taxon>
        <taxon>Pseudomonas</taxon>
    </lineage>
</organism>
<dbReference type="InterPro" id="IPR008620">
    <property type="entry name" value="FixH"/>
</dbReference>
<proteinExistence type="predicted"/>
<dbReference type="RefSeq" id="WP_173178260.1">
    <property type="nucleotide sequence ID" value="NZ_AP023189.1"/>
</dbReference>
<keyword evidence="5" id="KW-1185">Reference proteome</keyword>